<comment type="pathway">
    <text evidence="2">Carotenoid biosynthesis.</text>
</comment>
<sequence length="107" mass="11952">MPDHWQYAALLAACLLVTLPLELVLGARVWRRPRAVAAALLPVVAVFVVWDLVGIARDHWSYSARFTTGLDLGPMPVEELAFFFVIPVCGLLTYEAVGHVLARLRRR</sequence>
<feature type="transmembrane region" description="Helical" evidence="8">
    <location>
        <begin position="6"/>
        <end position="25"/>
    </location>
</feature>
<evidence type="ECO:0000313" key="10">
    <source>
        <dbReference type="EMBL" id="MDR7363314.1"/>
    </source>
</evidence>
<organism evidence="10 11">
    <name type="scientific">Nocardioides marmoribigeumensis</name>
    <dbReference type="NCBI Taxonomy" id="433649"/>
    <lineage>
        <taxon>Bacteria</taxon>
        <taxon>Bacillati</taxon>
        <taxon>Actinomycetota</taxon>
        <taxon>Actinomycetes</taxon>
        <taxon>Propionibacteriales</taxon>
        <taxon>Nocardioidaceae</taxon>
        <taxon>Nocardioides</taxon>
    </lineage>
</organism>
<protein>
    <submittedName>
        <fullName evidence="10">Lycopene cyclase domain-containing protein</fullName>
    </submittedName>
</protein>
<evidence type="ECO:0000259" key="9">
    <source>
        <dbReference type="Pfam" id="PF18916"/>
    </source>
</evidence>
<evidence type="ECO:0000256" key="6">
    <source>
        <dbReference type="ARBA" id="ARBA00023136"/>
    </source>
</evidence>
<evidence type="ECO:0000256" key="8">
    <source>
        <dbReference type="SAM" id="Phobius"/>
    </source>
</evidence>
<evidence type="ECO:0000256" key="5">
    <source>
        <dbReference type="ARBA" id="ARBA00022989"/>
    </source>
</evidence>
<keyword evidence="3 8" id="KW-0812">Transmembrane</keyword>
<feature type="transmembrane region" description="Helical" evidence="8">
    <location>
        <begin position="37"/>
        <end position="56"/>
    </location>
</feature>
<evidence type="ECO:0000256" key="3">
    <source>
        <dbReference type="ARBA" id="ARBA00022692"/>
    </source>
</evidence>
<evidence type="ECO:0000256" key="4">
    <source>
        <dbReference type="ARBA" id="ARBA00022746"/>
    </source>
</evidence>
<evidence type="ECO:0000256" key="7">
    <source>
        <dbReference type="ARBA" id="ARBA00023235"/>
    </source>
</evidence>
<comment type="subcellular location">
    <subcellularLocation>
        <location evidence="1">Membrane</location>
        <topology evidence="1">Multi-pass membrane protein</topology>
    </subcellularLocation>
</comment>
<keyword evidence="6 8" id="KW-0472">Membrane</keyword>
<keyword evidence="11" id="KW-1185">Reference proteome</keyword>
<feature type="transmembrane region" description="Helical" evidence="8">
    <location>
        <begin position="80"/>
        <end position="102"/>
    </location>
</feature>
<keyword evidence="5 8" id="KW-1133">Transmembrane helix</keyword>
<accession>A0ABU2BY50</accession>
<dbReference type="Proteomes" id="UP001183648">
    <property type="component" value="Unassembled WGS sequence"/>
</dbReference>
<evidence type="ECO:0000313" key="11">
    <source>
        <dbReference type="Proteomes" id="UP001183648"/>
    </source>
</evidence>
<keyword evidence="4" id="KW-0125">Carotenoid biosynthesis</keyword>
<evidence type="ECO:0000256" key="2">
    <source>
        <dbReference type="ARBA" id="ARBA00004829"/>
    </source>
</evidence>
<comment type="caution">
    <text evidence="10">The sequence shown here is derived from an EMBL/GenBank/DDBJ whole genome shotgun (WGS) entry which is preliminary data.</text>
</comment>
<reference evidence="10 11" key="1">
    <citation type="submission" date="2023-07" db="EMBL/GenBank/DDBJ databases">
        <title>Sequencing the genomes of 1000 actinobacteria strains.</title>
        <authorList>
            <person name="Klenk H.-P."/>
        </authorList>
    </citation>
    <scope>NUCLEOTIDE SEQUENCE [LARGE SCALE GENOMIC DNA]</scope>
    <source>
        <strain evidence="10 11">DSM 19426</strain>
    </source>
</reference>
<dbReference type="NCBIfam" id="TIGR03462">
    <property type="entry name" value="CarR_dom_SF"/>
    <property type="match status" value="1"/>
</dbReference>
<dbReference type="InterPro" id="IPR017825">
    <property type="entry name" value="Lycopene_cyclase_dom"/>
</dbReference>
<evidence type="ECO:0000256" key="1">
    <source>
        <dbReference type="ARBA" id="ARBA00004141"/>
    </source>
</evidence>
<gene>
    <name evidence="10" type="ORF">J2S63_002867</name>
</gene>
<proteinExistence type="predicted"/>
<dbReference type="EMBL" id="JAVDYG010000001">
    <property type="protein sequence ID" value="MDR7363314.1"/>
    <property type="molecule type" value="Genomic_DNA"/>
</dbReference>
<feature type="domain" description="Lycopene cyclase" evidence="9">
    <location>
        <begin position="12"/>
        <end position="95"/>
    </location>
</feature>
<keyword evidence="7" id="KW-0413">Isomerase</keyword>
<dbReference type="Pfam" id="PF18916">
    <property type="entry name" value="Lycopene_cyc"/>
    <property type="match status" value="1"/>
</dbReference>
<name>A0ABU2BY50_9ACTN</name>
<dbReference type="RefSeq" id="WP_310303582.1">
    <property type="nucleotide sequence ID" value="NZ_BAAAPS010000003.1"/>
</dbReference>